<dbReference type="EMBL" id="QRHN01000006">
    <property type="protein sequence ID" value="RHF79266.1"/>
    <property type="molecule type" value="Genomic_DNA"/>
</dbReference>
<evidence type="ECO:0000313" key="1">
    <source>
        <dbReference type="EMBL" id="RHF79266.1"/>
    </source>
</evidence>
<dbReference type="RefSeq" id="WP_118236969.1">
    <property type="nucleotide sequence ID" value="NZ_QRHN01000006.1"/>
</dbReference>
<protein>
    <submittedName>
        <fullName evidence="1">Phage portal protein</fullName>
    </submittedName>
</protein>
<name>A0A414QEQ9_9FIRM</name>
<evidence type="ECO:0000313" key="2">
    <source>
        <dbReference type="Proteomes" id="UP000285666"/>
    </source>
</evidence>
<reference evidence="1 2" key="1">
    <citation type="submission" date="2018-08" db="EMBL/GenBank/DDBJ databases">
        <title>A genome reference for cultivated species of the human gut microbiota.</title>
        <authorList>
            <person name="Zou Y."/>
            <person name="Xue W."/>
            <person name="Luo G."/>
        </authorList>
    </citation>
    <scope>NUCLEOTIDE SEQUENCE [LARGE SCALE GENOMIC DNA]</scope>
    <source>
        <strain evidence="1 2">AM23-7AC</strain>
    </source>
</reference>
<dbReference type="Proteomes" id="UP000285666">
    <property type="component" value="Unassembled WGS sequence"/>
</dbReference>
<gene>
    <name evidence="1" type="ORF">DW658_06095</name>
</gene>
<accession>A0A414QEQ9</accession>
<sequence>MADYRGIEYLRKKLNRKRSRVLRRYKFYEMKNIARDMGIATPPSLQWLQAVLGWNAKAVDSIADRLEFRGFRDDNFDMTGIFRMNNPDILYDSAVLSALISSCCFIYISKGEDDFPRLQVIDGANATGIINPITNLLTEGYAVLERDDNGKVTVEAYFVEGWTVIYRNGVPVQLFEDNVPAPLLVPIIFRPDAKRAFGHSRISRACMSITESAMRTLKRSEITAEFYSFPQKYVVGLDPDAEQMDKWKATVSSLLQFDKDEEGDSPTLGQFQQQSMAPHLDQLKMFAALFAGETGLTLDDLGFATENPASQEAIKASHENLRLTARKAQRAFGSGFLNAGYLAACLRDDYQYYRNQVYMTTPIWEPVFEPDAAMLSNIGDGAIKINQAVPGYFNADNLRDLTGINMSNLSVTPEV</sequence>
<proteinExistence type="predicted"/>
<comment type="caution">
    <text evidence="1">The sequence shown here is derived from an EMBL/GenBank/DDBJ whole genome shotgun (WGS) entry which is preliminary data.</text>
</comment>
<organism evidence="1 2">
    <name type="scientific">Dorea formicigenerans</name>
    <dbReference type="NCBI Taxonomy" id="39486"/>
    <lineage>
        <taxon>Bacteria</taxon>
        <taxon>Bacillati</taxon>
        <taxon>Bacillota</taxon>
        <taxon>Clostridia</taxon>
        <taxon>Lachnospirales</taxon>
        <taxon>Lachnospiraceae</taxon>
        <taxon>Dorea</taxon>
    </lineage>
</organism>
<dbReference type="AlphaFoldDB" id="A0A414QEQ9"/>